<protein>
    <recommendedName>
        <fullName evidence="1">Peptidase M11 gametolysin domain-containing protein</fullName>
    </recommendedName>
</protein>
<dbReference type="CDD" id="cd00063">
    <property type="entry name" value="FN3"/>
    <property type="match status" value="1"/>
</dbReference>
<dbReference type="SUPFAM" id="SSF49265">
    <property type="entry name" value="Fibronectin type III"/>
    <property type="match status" value="1"/>
</dbReference>
<feature type="domain" description="Peptidase M11 gametolysin" evidence="1">
    <location>
        <begin position="152"/>
        <end position="424"/>
    </location>
</feature>
<sequence>MSNSTRSISSCRQRLVSRLRKGLALLLVLVGFGPGLSGMLMAAAASEISGELDVIIKEDFDHNHFETDYFLRDDNGVDWYPLQFERMPPAHLRSGQRITVKGRSMGGRFRVESLQEEAPLRGKKQDPDKEAFTYEPSGLAAAETVDTRRAVVILVDLTNAKTSSYTSPSQVAGHMFTNTRSVDGLYREASWGQMRFLADTDGDGSPDVFGPYTINYDNSTCSYYNWATAAEAAAEAAGVDLSLYRHRVFVLPRTAELPACSWAGIANVGCGTFCRAWIAGQTGMIYAHELGHNLGMAHAGTDPENDSVINNVYGDYSDPMRTSSSSWYVFNAAHSDQMGWYANVPGTISTVVAGGTFNLAAIGLDPASVHGAPFMLKVAKPDSNDFYYLSYRQPIGQYNQLSSTYTRGVNIHRYRGTGYSATTHIRTLVDGETFVDSVNGIAFTQLSQGSGHASVQVSFGCVTAAPALSISPTTLALRASETARFSVNVTNQDMSGCNERTIALEYAGGNVNGWLSPAELTLSASQSGSSALAVDTQLAEGHYPLTVHAAGMEGPAFSGQDGAMLIIDNTPPSVPAGLSASVNRQGRVTLSWQAASDALSGVADYPVYRDGALIGHAASNGFSDSATEAGASYEYTVSARDAAGNTSALSSPVLVVISINGNGNGNGNGGGRK</sequence>
<evidence type="ECO:0000313" key="2">
    <source>
        <dbReference type="EMBL" id="SDY97595.1"/>
    </source>
</evidence>
<dbReference type="EMBL" id="FNOY01000091">
    <property type="protein sequence ID" value="SDY97595.1"/>
    <property type="molecule type" value="Genomic_DNA"/>
</dbReference>
<dbReference type="OrthoDB" id="5904383at2"/>
<dbReference type="RefSeq" id="WP_090415771.1">
    <property type="nucleotide sequence ID" value="NZ_FNOY01000091.1"/>
</dbReference>
<dbReference type="Pfam" id="PF05548">
    <property type="entry name" value="Peptidase_M11"/>
    <property type="match status" value="1"/>
</dbReference>
<dbReference type="AlphaFoldDB" id="A0A1H3P9T5"/>
<organism evidence="2 3">
    <name type="scientific">Nitrosomonas halophila</name>
    <dbReference type="NCBI Taxonomy" id="44576"/>
    <lineage>
        <taxon>Bacteria</taxon>
        <taxon>Pseudomonadati</taxon>
        <taxon>Pseudomonadota</taxon>
        <taxon>Betaproteobacteria</taxon>
        <taxon>Nitrosomonadales</taxon>
        <taxon>Nitrosomonadaceae</taxon>
        <taxon>Nitrosomonas</taxon>
    </lineage>
</organism>
<evidence type="ECO:0000259" key="1">
    <source>
        <dbReference type="Pfam" id="PF05548"/>
    </source>
</evidence>
<dbReference type="InterPro" id="IPR008752">
    <property type="entry name" value="Peptidase_M11"/>
</dbReference>
<dbReference type="InterPro" id="IPR036116">
    <property type="entry name" value="FN3_sf"/>
</dbReference>
<dbReference type="InterPro" id="IPR024079">
    <property type="entry name" value="MetalloPept_cat_dom_sf"/>
</dbReference>
<dbReference type="STRING" id="44576.SAMN05421881_10912"/>
<keyword evidence="3" id="KW-1185">Reference proteome</keyword>
<proteinExistence type="predicted"/>
<dbReference type="InterPro" id="IPR013783">
    <property type="entry name" value="Ig-like_fold"/>
</dbReference>
<dbReference type="GO" id="GO:0008237">
    <property type="term" value="F:metallopeptidase activity"/>
    <property type="evidence" value="ECO:0007669"/>
    <property type="project" value="InterPro"/>
</dbReference>
<dbReference type="SUPFAM" id="SSF55486">
    <property type="entry name" value="Metalloproteases ('zincins'), catalytic domain"/>
    <property type="match status" value="1"/>
</dbReference>
<gene>
    <name evidence="2" type="ORF">SAMN05421881_10912</name>
</gene>
<evidence type="ECO:0000313" key="3">
    <source>
        <dbReference type="Proteomes" id="UP000198640"/>
    </source>
</evidence>
<reference evidence="2 3" key="1">
    <citation type="submission" date="2016-10" db="EMBL/GenBank/DDBJ databases">
        <authorList>
            <person name="de Groot N.N."/>
        </authorList>
    </citation>
    <scope>NUCLEOTIDE SEQUENCE [LARGE SCALE GENOMIC DNA]</scope>
    <source>
        <strain evidence="2 3">Nm1</strain>
    </source>
</reference>
<dbReference type="InterPro" id="IPR003961">
    <property type="entry name" value="FN3_dom"/>
</dbReference>
<dbReference type="Gene3D" id="2.60.40.10">
    <property type="entry name" value="Immunoglobulins"/>
    <property type="match status" value="1"/>
</dbReference>
<dbReference type="Proteomes" id="UP000198640">
    <property type="component" value="Unassembled WGS sequence"/>
</dbReference>
<name>A0A1H3P9T5_9PROT</name>
<accession>A0A1H3P9T5</accession>
<dbReference type="Gene3D" id="3.40.390.10">
    <property type="entry name" value="Collagenase (Catalytic Domain)"/>
    <property type="match status" value="1"/>
</dbReference>